<evidence type="ECO:0000259" key="9">
    <source>
        <dbReference type="Pfam" id="PF14244"/>
    </source>
</evidence>
<dbReference type="EMBL" id="OOIL02006581">
    <property type="protein sequence ID" value="VFQ98309.1"/>
    <property type="molecule type" value="Genomic_DNA"/>
</dbReference>
<dbReference type="Gene3D" id="3.10.310.10">
    <property type="entry name" value="Diaminopimelate Epimerase, Chain A, domain 1"/>
    <property type="match status" value="2"/>
</dbReference>
<dbReference type="PANTHER" id="PTHR31689:SF0">
    <property type="entry name" value="DIAMINOPIMELATE EPIMERASE"/>
    <property type="match status" value="1"/>
</dbReference>
<gene>
    <name evidence="10" type="ORF">CCAM_LOCUS40085</name>
</gene>
<dbReference type="Pfam" id="PF14223">
    <property type="entry name" value="Retrotran_gag_2"/>
    <property type="match status" value="1"/>
</dbReference>
<keyword evidence="4" id="KW-0028">Amino-acid biosynthesis</keyword>
<dbReference type="GO" id="GO:0008837">
    <property type="term" value="F:diaminopimelate epimerase activity"/>
    <property type="evidence" value="ECO:0007669"/>
    <property type="project" value="UniProtKB-EC"/>
</dbReference>
<comment type="catalytic activity">
    <reaction evidence="7">
        <text>(2S,6S)-2,6-diaminopimelate = meso-2,6-diaminopimelate</text>
        <dbReference type="Rhea" id="RHEA:15393"/>
        <dbReference type="ChEBI" id="CHEBI:57609"/>
        <dbReference type="ChEBI" id="CHEBI:57791"/>
        <dbReference type="EC" id="5.1.1.7"/>
    </reaction>
</comment>
<dbReference type="SUPFAM" id="SSF54506">
    <property type="entry name" value="Diaminopimelate epimerase-like"/>
    <property type="match status" value="2"/>
</dbReference>
<feature type="compositionally biased region" description="Gly residues" evidence="8">
    <location>
        <begin position="295"/>
        <end position="305"/>
    </location>
</feature>
<dbReference type="Pfam" id="PF14244">
    <property type="entry name" value="Retrotran_gag_3"/>
    <property type="match status" value="1"/>
</dbReference>
<feature type="domain" description="Retrotransposon Copia-like N-terminal" evidence="9">
    <location>
        <begin position="22"/>
        <end position="60"/>
    </location>
</feature>
<organism evidence="10 11">
    <name type="scientific">Cuscuta campestris</name>
    <dbReference type="NCBI Taxonomy" id="132261"/>
    <lineage>
        <taxon>Eukaryota</taxon>
        <taxon>Viridiplantae</taxon>
        <taxon>Streptophyta</taxon>
        <taxon>Embryophyta</taxon>
        <taxon>Tracheophyta</taxon>
        <taxon>Spermatophyta</taxon>
        <taxon>Magnoliopsida</taxon>
        <taxon>eudicotyledons</taxon>
        <taxon>Gunneridae</taxon>
        <taxon>Pentapetalae</taxon>
        <taxon>asterids</taxon>
        <taxon>lamiids</taxon>
        <taxon>Solanales</taxon>
        <taxon>Convolvulaceae</taxon>
        <taxon>Cuscuteae</taxon>
        <taxon>Cuscuta</taxon>
        <taxon>Cuscuta subgen. Grammica</taxon>
        <taxon>Cuscuta sect. Cleistogrammica</taxon>
    </lineage>
</organism>
<keyword evidence="6" id="KW-0413">Isomerase</keyword>
<evidence type="ECO:0000313" key="10">
    <source>
        <dbReference type="EMBL" id="VFQ98309.1"/>
    </source>
</evidence>
<evidence type="ECO:0000313" key="11">
    <source>
        <dbReference type="Proteomes" id="UP000595140"/>
    </source>
</evidence>
<dbReference type="OrthoDB" id="5544992at2759"/>
<dbReference type="Proteomes" id="UP000595140">
    <property type="component" value="Unassembled WGS sequence"/>
</dbReference>
<dbReference type="Pfam" id="PF01678">
    <property type="entry name" value="DAP_epimerase"/>
    <property type="match status" value="2"/>
</dbReference>
<evidence type="ECO:0000256" key="6">
    <source>
        <dbReference type="ARBA" id="ARBA00023235"/>
    </source>
</evidence>
<dbReference type="InterPro" id="IPR018510">
    <property type="entry name" value="DAP_epimerase_AS"/>
</dbReference>
<reference evidence="10 11" key="1">
    <citation type="submission" date="2018-04" db="EMBL/GenBank/DDBJ databases">
        <authorList>
            <person name="Vogel A."/>
        </authorList>
    </citation>
    <scope>NUCLEOTIDE SEQUENCE [LARGE SCALE GENOMIC DNA]</scope>
</reference>
<dbReference type="NCBIfam" id="TIGR00652">
    <property type="entry name" value="DapF"/>
    <property type="match status" value="1"/>
</dbReference>
<dbReference type="UniPathway" id="UPA00034">
    <property type="reaction ID" value="UER00025"/>
</dbReference>
<dbReference type="GO" id="GO:0005829">
    <property type="term" value="C:cytosol"/>
    <property type="evidence" value="ECO:0007669"/>
    <property type="project" value="TreeGrafter"/>
</dbReference>
<dbReference type="PROSITE" id="PS01326">
    <property type="entry name" value="DAP_EPIMERASE"/>
    <property type="match status" value="1"/>
</dbReference>
<evidence type="ECO:0000256" key="7">
    <source>
        <dbReference type="ARBA" id="ARBA00051712"/>
    </source>
</evidence>
<dbReference type="PANTHER" id="PTHR31689">
    <property type="entry name" value="DIAMINOPIMELATE EPIMERASE, CHLOROPLASTIC"/>
    <property type="match status" value="1"/>
</dbReference>
<evidence type="ECO:0000256" key="5">
    <source>
        <dbReference type="ARBA" id="ARBA00023154"/>
    </source>
</evidence>
<evidence type="ECO:0000256" key="1">
    <source>
        <dbReference type="ARBA" id="ARBA00005196"/>
    </source>
</evidence>
<dbReference type="InterPro" id="IPR029472">
    <property type="entry name" value="Copia-like_N"/>
</dbReference>
<evidence type="ECO:0000256" key="3">
    <source>
        <dbReference type="ARBA" id="ARBA00013080"/>
    </source>
</evidence>
<comment type="pathway">
    <text evidence="1">Amino-acid biosynthesis; L-lysine biosynthesis via DAP pathway; DL-2,6-diaminopimelate from LL-2,6-diaminopimelate: step 1/1.</text>
</comment>
<dbReference type="AlphaFoldDB" id="A0A484NBL9"/>
<accession>A0A484NBL9</accession>
<evidence type="ECO:0000256" key="4">
    <source>
        <dbReference type="ARBA" id="ARBA00022605"/>
    </source>
</evidence>
<comment type="similarity">
    <text evidence="2">Belongs to the diaminopimelate epimerase family.</text>
</comment>
<name>A0A484NBL9_9ASTE</name>
<sequence>MRTETTKKTWLIHDPSTIYYLHPSEHAGNALTKYLLKSDNYEVWEKAIRNALGGRGKAIFLIPDGVPKPKDERELAAWESNNSIICSWIFNSVDESIQPSIVSHSVASVLWSDLKKRYSTSNGPRIYQLKTELNALRQKGQTVVAYYNQFITLWNQLHETGDPTSGCTYTAAATTRAKFEREKTIDFLLGLDDEQFGPLRSNLLGTEPIPDLDGVFHLVSQEKRHRTIIRSRDDKTDAMAFATCWDDRITRPPPPSEKLLCTHCGRTNHNVDACYELVGFPAHYTRLSTNRGPSAGRGGRGGSAGGRATNTGGRGGGRRGTPAVGNNTGVAHATTDEMSNLNLSVKWPASCHCLNHPMLISIMVRSEHGGNGGGGDGGSDYDDLPAPRYRAMVGMVGLAGDGGVAAMVRPGASMVDNRDSAQPKITPEQAVKLCDRNFGIGADGVIFTLPGTNGTDYTMRIFNSDGSEPEMCGNGIRCFTKFICKLENLHGKQSFIVHTRAGLIVPERHEDGKVRVDMGEPVLKASDVPTKLLANKDHSVVKGELEVDGTTWSVTCVSMGNPHCVTFGTGNKDLQVDEVNLAEIGPKFENHVMFPARTNTEFVQVLSPTHLKMCIWERGAVQPWLVELELVL</sequence>
<proteinExistence type="inferred from homology"/>
<dbReference type="InterPro" id="IPR001653">
    <property type="entry name" value="DAP_epimerase_DapF"/>
</dbReference>
<evidence type="ECO:0000256" key="8">
    <source>
        <dbReference type="SAM" id="MobiDB-lite"/>
    </source>
</evidence>
<keyword evidence="11" id="KW-1185">Reference proteome</keyword>
<evidence type="ECO:0000256" key="2">
    <source>
        <dbReference type="ARBA" id="ARBA00010219"/>
    </source>
</evidence>
<feature type="region of interest" description="Disordered" evidence="8">
    <location>
        <begin position="289"/>
        <end position="325"/>
    </location>
</feature>
<dbReference type="EC" id="5.1.1.7" evidence="3"/>
<keyword evidence="5" id="KW-0457">Lysine biosynthesis</keyword>
<protein>
    <recommendedName>
        <fullName evidence="3">diaminopimelate epimerase</fullName>
        <ecNumber evidence="3">5.1.1.7</ecNumber>
    </recommendedName>
</protein>
<dbReference type="GO" id="GO:0009089">
    <property type="term" value="P:lysine biosynthetic process via diaminopimelate"/>
    <property type="evidence" value="ECO:0007669"/>
    <property type="project" value="UniProtKB-UniPathway"/>
</dbReference>